<feature type="coiled-coil region" evidence="2">
    <location>
        <begin position="809"/>
        <end position="859"/>
    </location>
</feature>
<name>A0A8J6Q331_9FLAO</name>
<dbReference type="InterPro" id="IPR036388">
    <property type="entry name" value="WH-like_DNA-bd_sf"/>
</dbReference>
<dbReference type="Pfam" id="PF07494">
    <property type="entry name" value="Reg_prop"/>
    <property type="match status" value="2"/>
</dbReference>
<dbReference type="GO" id="GO:0000155">
    <property type="term" value="F:phosphorelay sensor kinase activity"/>
    <property type="evidence" value="ECO:0007669"/>
    <property type="project" value="TreeGrafter"/>
</dbReference>
<keyword evidence="3" id="KW-1133">Transmembrane helix</keyword>
<dbReference type="InterPro" id="IPR016032">
    <property type="entry name" value="Sig_transdc_resp-reg_C-effctor"/>
</dbReference>
<evidence type="ECO:0000256" key="3">
    <source>
        <dbReference type="SAM" id="Phobius"/>
    </source>
</evidence>
<evidence type="ECO:0000256" key="1">
    <source>
        <dbReference type="ARBA" id="ARBA00022553"/>
    </source>
</evidence>
<comment type="caution">
    <text evidence="5">The sequence shown here is derived from an EMBL/GenBank/DDBJ whole genome shotgun (WGS) entry which is preliminary data.</text>
</comment>
<dbReference type="Gene3D" id="2.60.40.10">
    <property type="entry name" value="Immunoglobulins"/>
    <property type="match status" value="1"/>
</dbReference>
<accession>A0A8J6Q331</accession>
<dbReference type="GO" id="GO:0003677">
    <property type="term" value="F:DNA binding"/>
    <property type="evidence" value="ECO:0007669"/>
    <property type="project" value="InterPro"/>
</dbReference>
<dbReference type="SUPFAM" id="SSF46894">
    <property type="entry name" value="C-terminal effector domain of the bipartite response regulators"/>
    <property type="match status" value="1"/>
</dbReference>
<dbReference type="PANTHER" id="PTHR43547:SF2">
    <property type="entry name" value="HYBRID SIGNAL TRANSDUCTION HISTIDINE KINASE C"/>
    <property type="match status" value="1"/>
</dbReference>
<sequence length="1002" mass="114539">MHIKYLTRILLTILVYNSFVSAQQYQLQFKNLNHKQGLSDSRISDVLQTSDGIIWIGGQIAVDRFDGENTTPYDLGINNTINQLLEDNSDHVWAATLNGLFVFNKSENSFKKISEYLIKNNQIVNQNITSIVQAEDNWIYFSTKKGIIARFLYDPENYIIENSFETLKTPNGFVGHVTKISKAKDHSFWLGTNTGSIYKLKDDSISLAFSETEYDIKAINDLCEDYKNNLWIGSNIQGLIRINLSDKNITYYNNAAQTNKSINNNIVLSLLPSKDHLWIGTDGGGLNLYEYETDSFSYFIQDNSSKSISDNSILSVKKGLNDNILLGTVHGGVSIFKSEFAIKNIPPETLGFTHVDQQGSIILEDSNNNLWISAGRNGLLRYTPRTKTSKTYTEQTNNKPGLNGNIVLSLFEDKKHRLWIGTFRGGLNILDLNSDEFITDYDTKKFNSVWNIKEDGYGNIWVGNRVGITIYDSDLNIVKELSPVSQTNILANSTKAIFKDINNDMWVGTINGLFKYDYDTKYTKKHKYIHDKTNANTISNNHILSIGQCNDLSILVGTHGHGVNKYNRTHNNFERLDELNGKASVTQGIFPDELNNIWLSTLSGLVKIDSSGTATSFEENDGVYPFTGGAAITDHKGQILMAGNYGLSYFSPKDLNPTPTNFKINFTSAHLINRDSIHELSSTHLAEYQNNKNKILEIDPENIMFNIKYACADPIINEEINYAYKIKELDNYWHSIGEQQSISFSNLKPGKYTLALRGANKNGKWGQHTIFLNIKVLPTLWESLWFKIVIIIFAMVLIYFIITWRISSINKQKENLSILLNQRAEEVKQQQNKIAENKIKILEIEKEHQELQQKKLEGELAFKTKELTNNTLRTVHKNDLLNDIKENLKKEVRHKDINKDNLKKLISHIDDSFMLDKEWDHFYSLFNQIHPSFIENLKTYNPQLNEREIKLCALILMEFTSQNMATLFGISLSSVKVARHRLRKKLELNENESILDFLKKLQ</sequence>
<dbReference type="Gene3D" id="1.10.10.10">
    <property type="entry name" value="Winged helix-like DNA-binding domain superfamily/Winged helix DNA-binding domain"/>
    <property type="match status" value="1"/>
</dbReference>
<dbReference type="InterPro" id="IPR011110">
    <property type="entry name" value="Reg_prop"/>
</dbReference>
<evidence type="ECO:0000313" key="6">
    <source>
        <dbReference type="Proteomes" id="UP000600588"/>
    </source>
</evidence>
<feature type="domain" description="Two component regulator three Y" evidence="4">
    <location>
        <begin position="717"/>
        <end position="776"/>
    </location>
</feature>
<dbReference type="Pfam" id="PF07495">
    <property type="entry name" value="Y_Y_Y"/>
    <property type="match status" value="1"/>
</dbReference>
<protein>
    <recommendedName>
        <fullName evidence="4">Two component regulator three Y domain-containing protein</fullName>
    </recommendedName>
</protein>
<feature type="transmembrane region" description="Helical" evidence="3">
    <location>
        <begin position="784"/>
        <end position="804"/>
    </location>
</feature>
<reference evidence="5 6" key="1">
    <citation type="submission" date="2020-09" db="EMBL/GenBank/DDBJ databases">
        <title>TT11 complete genome.</title>
        <authorList>
            <person name="Wu Z."/>
        </authorList>
    </citation>
    <scope>NUCLEOTIDE SEQUENCE [LARGE SCALE GENOMIC DNA]</scope>
    <source>
        <strain evidence="5 6">TT11</strain>
    </source>
</reference>
<dbReference type="EMBL" id="JACVXB010000005">
    <property type="protein sequence ID" value="MBD0832999.1"/>
    <property type="molecule type" value="Genomic_DNA"/>
</dbReference>
<keyword evidence="2" id="KW-0175">Coiled coil</keyword>
<keyword evidence="3" id="KW-0812">Transmembrane</keyword>
<dbReference type="GO" id="GO:0006355">
    <property type="term" value="P:regulation of DNA-templated transcription"/>
    <property type="evidence" value="ECO:0007669"/>
    <property type="project" value="InterPro"/>
</dbReference>
<keyword evidence="1" id="KW-0597">Phosphoprotein</keyword>
<dbReference type="PANTHER" id="PTHR43547">
    <property type="entry name" value="TWO-COMPONENT HISTIDINE KINASE"/>
    <property type="match status" value="1"/>
</dbReference>
<dbReference type="InterPro" id="IPR015943">
    <property type="entry name" value="WD40/YVTN_repeat-like_dom_sf"/>
</dbReference>
<evidence type="ECO:0000259" key="4">
    <source>
        <dbReference type="Pfam" id="PF07495"/>
    </source>
</evidence>
<dbReference type="SUPFAM" id="SSF63829">
    <property type="entry name" value="Calcium-dependent phosphotriesterase"/>
    <property type="match status" value="2"/>
</dbReference>
<gene>
    <name evidence="5" type="ORF">ICJ83_12715</name>
</gene>
<dbReference type="Gene3D" id="2.130.10.10">
    <property type="entry name" value="YVTN repeat-like/Quinoprotein amine dehydrogenase"/>
    <property type="match status" value="2"/>
</dbReference>
<keyword evidence="3" id="KW-0472">Membrane</keyword>
<organism evidence="5 6">
    <name type="scientific">Aestuariibaculum sediminum</name>
    <dbReference type="NCBI Taxonomy" id="2770637"/>
    <lineage>
        <taxon>Bacteria</taxon>
        <taxon>Pseudomonadati</taxon>
        <taxon>Bacteroidota</taxon>
        <taxon>Flavobacteriia</taxon>
        <taxon>Flavobacteriales</taxon>
        <taxon>Flavobacteriaceae</taxon>
    </lineage>
</organism>
<evidence type="ECO:0000256" key="2">
    <source>
        <dbReference type="SAM" id="Coils"/>
    </source>
</evidence>
<dbReference type="InterPro" id="IPR013783">
    <property type="entry name" value="Ig-like_fold"/>
</dbReference>
<proteinExistence type="predicted"/>
<evidence type="ECO:0000313" key="5">
    <source>
        <dbReference type="EMBL" id="MBD0832999.1"/>
    </source>
</evidence>
<dbReference type="Proteomes" id="UP000600588">
    <property type="component" value="Unassembled WGS sequence"/>
</dbReference>
<dbReference type="InterPro" id="IPR011123">
    <property type="entry name" value="Y_Y_Y"/>
</dbReference>
<dbReference type="RefSeq" id="WP_188230775.1">
    <property type="nucleotide sequence ID" value="NZ_JACVXB010000005.1"/>
</dbReference>
<keyword evidence="6" id="KW-1185">Reference proteome</keyword>
<dbReference type="AlphaFoldDB" id="A0A8J6Q331"/>